<evidence type="ECO:0000256" key="1">
    <source>
        <dbReference type="ARBA" id="ARBA00005184"/>
    </source>
</evidence>
<dbReference type="GO" id="GO:0042545">
    <property type="term" value="P:cell wall modification"/>
    <property type="evidence" value="ECO:0007669"/>
    <property type="project" value="UniProtKB-UniRule"/>
</dbReference>
<dbReference type="NCBIfam" id="TIGR01614">
    <property type="entry name" value="PME_inhib"/>
    <property type="match status" value="1"/>
</dbReference>
<name>A0AAV9DUP2_ACOCL</name>
<dbReference type="Pfam" id="PF01095">
    <property type="entry name" value="Pectinesterase"/>
    <property type="match status" value="1"/>
</dbReference>
<protein>
    <recommendedName>
        <fullName evidence="7">Pectinesterase</fullName>
        <ecNumber evidence="7">3.1.1.11</ecNumber>
    </recommendedName>
</protein>
<dbReference type="InterPro" id="IPR012334">
    <property type="entry name" value="Pectin_lyas_fold"/>
</dbReference>
<dbReference type="EMBL" id="JAUJYO010000011">
    <property type="protein sequence ID" value="KAK1304694.1"/>
    <property type="molecule type" value="Genomic_DNA"/>
</dbReference>
<comment type="similarity">
    <text evidence="3">In the C-terminal section; belongs to the pectinesterase family.</text>
</comment>
<proteinExistence type="inferred from homology"/>
<keyword evidence="10" id="KW-1185">Reference proteome</keyword>
<dbReference type="InterPro" id="IPR035513">
    <property type="entry name" value="Invertase/methylesterase_inhib"/>
</dbReference>
<keyword evidence="4 7" id="KW-0378">Hydrolase</keyword>
<accession>A0AAV9DUP2</accession>
<evidence type="ECO:0000256" key="6">
    <source>
        <dbReference type="PROSITE-ProRule" id="PRU10040"/>
    </source>
</evidence>
<dbReference type="PANTHER" id="PTHR31707">
    <property type="entry name" value="PECTINESTERASE"/>
    <property type="match status" value="1"/>
</dbReference>
<dbReference type="PROSITE" id="PS00503">
    <property type="entry name" value="PECTINESTERASE_2"/>
    <property type="match status" value="1"/>
</dbReference>
<reference evidence="9" key="1">
    <citation type="journal article" date="2023" name="Nat. Commun.">
        <title>Diploid and tetraploid genomes of Acorus and the evolution of monocots.</title>
        <authorList>
            <person name="Ma L."/>
            <person name="Liu K.W."/>
            <person name="Li Z."/>
            <person name="Hsiao Y.Y."/>
            <person name="Qi Y."/>
            <person name="Fu T."/>
            <person name="Tang G.D."/>
            <person name="Zhang D."/>
            <person name="Sun W.H."/>
            <person name="Liu D.K."/>
            <person name="Li Y."/>
            <person name="Chen G.Z."/>
            <person name="Liu X.D."/>
            <person name="Liao X.Y."/>
            <person name="Jiang Y.T."/>
            <person name="Yu X."/>
            <person name="Hao Y."/>
            <person name="Huang J."/>
            <person name="Zhao X.W."/>
            <person name="Ke S."/>
            <person name="Chen Y.Y."/>
            <person name="Wu W.L."/>
            <person name="Hsu J.L."/>
            <person name="Lin Y.F."/>
            <person name="Huang M.D."/>
            <person name="Li C.Y."/>
            <person name="Huang L."/>
            <person name="Wang Z.W."/>
            <person name="Zhao X."/>
            <person name="Zhong W.Y."/>
            <person name="Peng D.H."/>
            <person name="Ahmad S."/>
            <person name="Lan S."/>
            <person name="Zhang J.S."/>
            <person name="Tsai W.C."/>
            <person name="Van de Peer Y."/>
            <person name="Liu Z.J."/>
        </authorList>
    </citation>
    <scope>NUCLEOTIDE SEQUENCE</scope>
    <source>
        <strain evidence="9">CP</strain>
    </source>
</reference>
<dbReference type="SUPFAM" id="SSF51126">
    <property type="entry name" value="Pectin lyase-like"/>
    <property type="match status" value="1"/>
</dbReference>
<dbReference type="GO" id="GO:0004857">
    <property type="term" value="F:enzyme inhibitor activity"/>
    <property type="evidence" value="ECO:0007669"/>
    <property type="project" value="InterPro"/>
</dbReference>
<dbReference type="InterPro" id="IPR006501">
    <property type="entry name" value="Pectinesterase_inhib_dom"/>
</dbReference>
<feature type="signal peptide" evidence="7">
    <location>
        <begin position="1"/>
        <end position="20"/>
    </location>
</feature>
<dbReference type="SUPFAM" id="SSF101148">
    <property type="entry name" value="Plant invertase/pectin methylesterase inhibitor"/>
    <property type="match status" value="1"/>
</dbReference>
<dbReference type="CDD" id="cd15798">
    <property type="entry name" value="PMEI-like_3"/>
    <property type="match status" value="1"/>
</dbReference>
<evidence type="ECO:0000256" key="7">
    <source>
        <dbReference type="RuleBase" id="RU000589"/>
    </source>
</evidence>
<evidence type="ECO:0000313" key="9">
    <source>
        <dbReference type="EMBL" id="KAK1304694.1"/>
    </source>
</evidence>
<evidence type="ECO:0000256" key="4">
    <source>
        <dbReference type="ARBA" id="ARBA00022801"/>
    </source>
</evidence>
<dbReference type="GO" id="GO:0030599">
    <property type="term" value="F:pectinesterase activity"/>
    <property type="evidence" value="ECO:0007669"/>
    <property type="project" value="UniProtKB-UniRule"/>
</dbReference>
<dbReference type="InterPro" id="IPR000070">
    <property type="entry name" value="Pectinesterase_cat"/>
</dbReference>
<comment type="caution">
    <text evidence="9">The sequence shown here is derived from an EMBL/GenBank/DDBJ whole genome shotgun (WGS) entry which is preliminary data.</text>
</comment>
<evidence type="ECO:0000256" key="3">
    <source>
        <dbReference type="ARBA" id="ARBA00007786"/>
    </source>
</evidence>
<dbReference type="AlphaFoldDB" id="A0AAV9DUP2"/>
<dbReference type="Gene3D" id="1.20.140.40">
    <property type="entry name" value="Invertase/pectin methylesterase inhibitor family protein"/>
    <property type="match status" value="1"/>
</dbReference>
<dbReference type="InterPro" id="IPR033131">
    <property type="entry name" value="Pectinesterase_Asp_AS"/>
</dbReference>
<feature type="chain" id="PRO_5043101015" description="Pectinesterase" evidence="7">
    <location>
        <begin position="21"/>
        <end position="503"/>
    </location>
</feature>
<keyword evidence="7" id="KW-0732">Signal</keyword>
<dbReference type="GO" id="GO:0045490">
    <property type="term" value="P:pectin catabolic process"/>
    <property type="evidence" value="ECO:0007669"/>
    <property type="project" value="UniProtKB-UniRule"/>
</dbReference>
<dbReference type="Gene3D" id="2.160.20.10">
    <property type="entry name" value="Single-stranded right-handed beta-helix, Pectin lyase-like"/>
    <property type="match status" value="1"/>
</dbReference>
<dbReference type="EC" id="3.1.1.11" evidence="7"/>
<feature type="domain" description="Pectinesterase inhibitor" evidence="8">
    <location>
        <begin position="21"/>
        <end position="158"/>
    </location>
</feature>
<dbReference type="FunFam" id="2.160.20.10:FF:000001">
    <property type="entry name" value="Pectinesterase"/>
    <property type="match status" value="1"/>
</dbReference>
<dbReference type="SMART" id="SM00856">
    <property type="entry name" value="PMEI"/>
    <property type="match status" value="1"/>
</dbReference>
<reference evidence="9" key="2">
    <citation type="submission" date="2023-06" db="EMBL/GenBank/DDBJ databases">
        <authorList>
            <person name="Ma L."/>
            <person name="Liu K.-W."/>
            <person name="Li Z."/>
            <person name="Hsiao Y.-Y."/>
            <person name="Qi Y."/>
            <person name="Fu T."/>
            <person name="Tang G."/>
            <person name="Zhang D."/>
            <person name="Sun W.-H."/>
            <person name="Liu D.-K."/>
            <person name="Li Y."/>
            <person name="Chen G.-Z."/>
            <person name="Liu X.-D."/>
            <person name="Liao X.-Y."/>
            <person name="Jiang Y.-T."/>
            <person name="Yu X."/>
            <person name="Hao Y."/>
            <person name="Huang J."/>
            <person name="Zhao X.-W."/>
            <person name="Ke S."/>
            <person name="Chen Y.-Y."/>
            <person name="Wu W.-L."/>
            <person name="Hsu J.-L."/>
            <person name="Lin Y.-F."/>
            <person name="Huang M.-D."/>
            <person name="Li C.-Y."/>
            <person name="Huang L."/>
            <person name="Wang Z.-W."/>
            <person name="Zhao X."/>
            <person name="Zhong W.-Y."/>
            <person name="Peng D.-H."/>
            <person name="Ahmad S."/>
            <person name="Lan S."/>
            <person name="Zhang J.-S."/>
            <person name="Tsai W.-C."/>
            <person name="Van De Peer Y."/>
            <person name="Liu Z.-J."/>
        </authorList>
    </citation>
    <scope>NUCLEOTIDE SEQUENCE</scope>
    <source>
        <strain evidence="9">CP</strain>
        <tissue evidence="9">Leaves</tissue>
    </source>
</reference>
<comment type="pathway">
    <text evidence="1 7">Glycan metabolism; pectin degradation; 2-dehydro-3-deoxy-D-gluconate from pectin: step 1/5.</text>
</comment>
<keyword evidence="5 7" id="KW-0063">Aspartyl esterase</keyword>
<evidence type="ECO:0000259" key="8">
    <source>
        <dbReference type="SMART" id="SM00856"/>
    </source>
</evidence>
<dbReference type="Proteomes" id="UP001180020">
    <property type="component" value="Unassembled WGS sequence"/>
</dbReference>
<dbReference type="Pfam" id="PF04043">
    <property type="entry name" value="PMEI"/>
    <property type="match status" value="1"/>
</dbReference>
<dbReference type="InterPro" id="IPR011050">
    <property type="entry name" value="Pectin_lyase_fold/virulence"/>
</dbReference>
<comment type="similarity">
    <text evidence="2">In the N-terminal section; belongs to the PMEI family.</text>
</comment>
<gene>
    <name evidence="9" type="primary">PECS-2.1</name>
    <name evidence="9" type="ORF">QJS10_CPB11g00419</name>
</gene>
<evidence type="ECO:0000256" key="5">
    <source>
        <dbReference type="ARBA" id="ARBA00023085"/>
    </source>
</evidence>
<evidence type="ECO:0000256" key="2">
    <source>
        <dbReference type="ARBA" id="ARBA00006027"/>
    </source>
</evidence>
<evidence type="ECO:0000313" key="10">
    <source>
        <dbReference type="Proteomes" id="UP001180020"/>
    </source>
</evidence>
<sequence length="503" mass="55221">MSLLLLILTSLTVLLSGCSAAASDDIQHWCRFTPHPHSCLRYTPNLPHPTTPATFFGLTVSAALHRTFQAEAHLRLQRSKCNRNPSLAQAWSDCALLYNHTILHLNRSLTAATAADKQTWLSAALTNLDTCLDGFSKEFARPLQAYNVTDLISNSLAVNANMGRPPPAAEEEDWADKGLRRLPQAEAELVVAKDGSGDYGTVGEAIRVAEGKRKVGLSKGRLVIHVKGGVYEEYLQIGPELANLTLVGDGKGVTIITGNRSTATGFTTFSSPTVSVFGDGFIAQDLTFRNTYGPTPQAPALLVASDHSIIHRCSIEGYQDTLCVFSLRQFYRKCDIYGTIDFIFGNAAAILQECNIIARRPLFGQSVAITAQGRNNPNQNTGIIIQKCVIAPGQDLWPVHRTVKTYLGRPWMKYSRTIYMQSQLGSLMHPSGWLEWDGNFALDTLYYAEFNNTGPGSRMSKRVRWKGYHIIVQPSLVRKFTVANFLAGGLWIRAAGVPFTSGL</sequence>
<comment type="catalytic activity">
    <reaction evidence="7">
        <text>[(1-&gt;4)-alpha-D-galacturonosyl methyl ester](n) + n H2O = [(1-&gt;4)-alpha-D-galacturonosyl](n) + n methanol + n H(+)</text>
        <dbReference type="Rhea" id="RHEA:22380"/>
        <dbReference type="Rhea" id="RHEA-COMP:14570"/>
        <dbReference type="Rhea" id="RHEA-COMP:14573"/>
        <dbReference type="ChEBI" id="CHEBI:15377"/>
        <dbReference type="ChEBI" id="CHEBI:15378"/>
        <dbReference type="ChEBI" id="CHEBI:17790"/>
        <dbReference type="ChEBI" id="CHEBI:140522"/>
        <dbReference type="ChEBI" id="CHEBI:140523"/>
        <dbReference type="EC" id="3.1.1.11"/>
    </reaction>
</comment>
<organism evidence="9 10">
    <name type="scientific">Acorus calamus</name>
    <name type="common">Sweet flag</name>
    <dbReference type="NCBI Taxonomy" id="4465"/>
    <lineage>
        <taxon>Eukaryota</taxon>
        <taxon>Viridiplantae</taxon>
        <taxon>Streptophyta</taxon>
        <taxon>Embryophyta</taxon>
        <taxon>Tracheophyta</taxon>
        <taxon>Spermatophyta</taxon>
        <taxon>Magnoliopsida</taxon>
        <taxon>Liliopsida</taxon>
        <taxon>Acoraceae</taxon>
        <taxon>Acorus</taxon>
    </lineage>
</organism>
<feature type="active site" evidence="6">
    <location>
        <position position="341"/>
    </location>
</feature>